<evidence type="ECO:0000256" key="1">
    <source>
        <dbReference type="SAM" id="Phobius"/>
    </source>
</evidence>
<keyword evidence="1" id="KW-0472">Membrane</keyword>
<keyword evidence="1" id="KW-1133">Transmembrane helix</keyword>
<feature type="transmembrane region" description="Helical" evidence="1">
    <location>
        <begin position="47"/>
        <end position="66"/>
    </location>
</feature>
<organism evidence="2 3">
    <name type="scientific">Kribbella pittospori</name>
    <dbReference type="NCBI Taxonomy" id="722689"/>
    <lineage>
        <taxon>Bacteria</taxon>
        <taxon>Bacillati</taxon>
        <taxon>Actinomycetota</taxon>
        <taxon>Actinomycetes</taxon>
        <taxon>Propionibacteriales</taxon>
        <taxon>Kribbellaceae</taxon>
        <taxon>Kribbella</taxon>
    </lineage>
</organism>
<dbReference type="InterPro" id="IPR007211">
    <property type="entry name" value="DUF378"/>
</dbReference>
<gene>
    <name evidence="2" type="ORF">E0H73_29695</name>
</gene>
<evidence type="ECO:0000313" key="2">
    <source>
        <dbReference type="EMBL" id="TCC57548.1"/>
    </source>
</evidence>
<comment type="caution">
    <text evidence="2">The sequence shown here is derived from an EMBL/GenBank/DDBJ whole genome shotgun (WGS) entry which is preliminary data.</text>
</comment>
<dbReference type="PANTHER" id="PTHR37304:SF1">
    <property type="entry name" value="MEMBRANE PROTEIN"/>
    <property type="match status" value="1"/>
</dbReference>
<dbReference type="PANTHER" id="PTHR37304">
    <property type="entry name" value="MEMBRANE PROTEIN-RELATED"/>
    <property type="match status" value="1"/>
</dbReference>
<dbReference type="EMBL" id="SJKB01000010">
    <property type="protein sequence ID" value="TCC57548.1"/>
    <property type="molecule type" value="Genomic_DNA"/>
</dbReference>
<sequence length="84" mass="8920">MKKLDLVAAVLLVVGGLNWGLVAIAKFDLVAALFGLEFGETNALTRIVYGLVGLSAVYVAAQLRAIPRRWSTTTSHPRAHSTAA</sequence>
<dbReference type="OrthoDB" id="9812136at2"/>
<keyword evidence="1" id="KW-0812">Transmembrane</keyword>
<keyword evidence="3" id="KW-1185">Reference proteome</keyword>
<reference evidence="2 3" key="1">
    <citation type="submission" date="2019-02" db="EMBL/GenBank/DDBJ databases">
        <title>Kribbella capetownensis sp. nov. and Kribbella speibonae sp. nov., isolated from soil.</title>
        <authorList>
            <person name="Curtis S.M."/>
            <person name="Norton I."/>
            <person name="Everest G.J."/>
            <person name="Meyers P.R."/>
        </authorList>
    </citation>
    <scope>NUCLEOTIDE SEQUENCE [LARGE SCALE GENOMIC DNA]</scope>
    <source>
        <strain evidence="2 3">NRRL B-24813</strain>
    </source>
</reference>
<proteinExistence type="predicted"/>
<dbReference type="Proteomes" id="UP000291144">
    <property type="component" value="Unassembled WGS sequence"/>
</dbReference>
<name>A0A4R0KHX0_9ACTN</name>
<dbReference type="RefSeq" id="WP_131361897.1">
    <property type="nucleotide sequence ID" value="NZ_SJKB01000010.1"/>
</dbReference>
<accession>A0A4R0KHX0</accession>
<evidence type="ECO:0000313" key="3">
    <source>
        <dbReference type="Proteomes" id="UP000291144"/>
    </source>
</evidence>
<dbReference type="Pfam" id="PF04070">
    <property type="entry name" value="DUF378"/>
    <property type="match status" value="1"/>
</dbReference>
<protein>
    <submittedName>
        <fullName evidence="2">DUF378 domain-containing protein</fullName>
    </submittedName>
</protein>
<dbReference type="AlphaFoldDB" id="A0A4R0KHX0"/>